<dbReference type="EMBL" id="LR593886">
    <property type="protein sequence ID" value="VTR95759.1"/>
    <property type="molecule type" value="Genomic_DNA"/>
</dbReference>
<name>A0A6P2D3N3_9BACT</name>
<dbReference type="KEGG" id="gms:SOIL9_19550"/>
<accession>A0A6P2D3N3</accession>
<reference evidence="1 2" key="1">
    <citation type="submission" date="2019-05" db="EMBL/GenBank/DDBJ databases">
        <authorList>
            <consortium name="Science for Life Laboratories"/>
        </authorList>
    </citation>
    <scope>NUCLEOTIDE SEQUENCE [LARGE SCALE GENOMIC DNA]</scope>
    <source>
        <strain evidence="1">Soil9</strain>
    </source>
</reference>
<gene>
    <name evidence="1" type="ORF">SOIL9_19550</name>
</gene>
<evidence type="ECO:0000313" key="1">
    <source>
        <dbReference type="EMBL" id="VTR95759.1"/>
    </source>
</evidence>
<dbReference type="AlphaFoldDB" id="A0A6P2D3N3"/>
<dbReference type="Proteomes" id="UP000464178">
    <property type="component" value="Chromosome"/>
</dbReference>
<sequence>MTRSGEVIPWTVVFSWCLLFDLERGTLAALPIATMAITTRKRRLARLSQLSGDRHRRDRKRCWNSVPRDECGGMCSDDATSSCRRATS</sequence>
<keyword evidence="2" id="KW-1185">Reference proteome</keyword>
<organism evidence="1 2">
    <name type="scientific">Gemmata massiliana</name>
    <dbReference type="NCBI Taxonomy" id="1210884"/>
    <lineage>
        <taxon>Bacteria</taxon>
        <taxon>Pseudomonadati</taxon>
        <taxon>Planctomycetota</taxon>
        <taxon>Planctomycetia</taxon>
        <taxon>Gemmatales</taxon>
        <taxon>Gemmataceae</taxon>
        <taxon>Gemmata</taxon>
    </lineage>
</organism>
<protein>
    <submittedName>
        <fullName evidence="1">Uncharacterized protein</fullName>
    </submittedName>
</protein>
<proteinExistence type="predicted"/>
<evidence type="ECO:0000313" key="2">
    <source>
        <dbReference type="Proteomes" id="UP000464178"/>
    </source>
</evidence>